<dbReference type="eggNOG" id="COG3293">
    <property type="taxonomic scope" value="Bacteria"/>
</dbReference>
<keyword evidence="1" id="KW-0812">Transmembrane</keyword>
<gene>
    <name evidence="3" type="ORF">ALO_21881</name>
</gene>
<dbReference type="NCBIfam" id="NF033580">
    <property type="entry name" value="transpos_IS5_3"/>
    <property type="match status" value="1"/>
</dbReference>
<dbReference type="PANTHER" id="PTHR30007:SF1">
    <property type="entry name" value="BLR1914 PROTEIN"/>
    <property type="match status" value="1"/>
</dbReference>
<dbReference type="EMBL" id="AFGF01000295">
    <property type="protein sequence ID" value="EGO61711.1"/>
    <property type="molecule type" value="Genomic_DNA"/>
</dbReference>
<sequence>MSVDALGNPLRFLLTGGQVSDFLMAEPLLQGQKLSTVLADKGYDSDKLVAFIEHGGEAIIPWKSSRKHPPPNRKCDWHQYKERHLIECFFNKIKHFRRIATRYDKLASSYLAMLHIVGSLIWLR</sequence>
<organism evidence="3 4">
    <name type="scientific">Acetonema longum DSM 6540</name>
    <dbReference type="NCBI Taxonomy" id="1009370"/>
    <lineage>
        <taxon>Bacteria</taxon>
        <taxon>Bacillati</taxon>
        <taxon>Bacillota</taxon>
        <taxon>Negativicutes</taxon>
        <taxon>Acetonemataceae</taxon>
        <taxon>Acetonema</taxon>
    </lineage>
</organism>
<evidence type="ECO:0000313" key="4">
    <source>
        <dbReference type="Proteomes" id="UP000003240"/>
    </source>
</evidence>
<keyword evidence="4" id="KW-1185">Reference proteome</keyword>
<dbReference type="GO" id="GO:0004803">
    <property type="term" value="F:transposase activity"/>
    <property type="evidence" value="ECO:0007669"/>
    <property type="project" value="InterPro"/>
</dbReference>
<feature type="domain" description="Transposase IS4-like" evidence="2">
    <location>
        <begin position="3"/>
        <end position="119"/>
    </location>
</feature>
<dbReference type="STRING" id="1009370.ALO_21881"/>
<dbReference type="PANTHER" id="PTHR30007">
    <property type="entry name" value="PHP DOMAIN PROTEIN"/>
    <property type="match status" value="1"/>
</dbReference>
<evidence type="ECO:0000256" key="1">
    <source>
        <dbReference type="SAM" id="Phobius"/>
    </source>
</evidence>
<dbReference type="AlphaFoldDB" id="F7NQH3"/>
<reference evidence="3 4" key="1">
    <citation type="journal article" date="2011" name="EMBO J.">
        <title>Structural diversity of bacterial flagellar motors.</title>
        <authorList>
            <person name="Chen S."/>
            <person name="Beeby M."/>
            <person name="Murphy G.E."/>
            <person name="Leadbetter J.R."/>
            <person name="Hendrixson D.R."/>
            <person name="Briegel A."/>
            <person name="Li Z."/>
            <person name="Shi J."/>
            <person name="Tocheva E.I."/>
            <person name="Muller A."/>
            <person name="Dobro M.J."/>
            <person name="Jensen G.J."/>
        </authorList>
    </citation>
    <scope>NUCLEOTIDE SEQUENCE [LARGE SCALE GENOMIC DNA]</scope>
    <source>
        <strain evidence="3 4">DSM 6540</strain>
    </source>
</reference>
<evidence type="ECO:0000259" key="2">
    <source>
        <dbReference type="Pfam" id="PF01609"/>
    </source>
</evidence>
<keyword evidence="1" id="KW-0472">Membrane</keyword>
<protein>
    <submittedName>
        <fullName evidence="3">Transposase IS4 family protein</fullName>
    </submittedName>
</protein>
<dbReference type="GO" id="GO:0003677">
    <property type="term" value="F:DNA binding"/>
    <property type="evidence" value="ECO:0007669"/>
    <property type="project" value="InterPro"/>
</dbReference>
<dbReference type="GO" id="GO:0006313">
    <property type="term" value="P:DNA transposition"/>
    <property type="evidence" value="ECO:0007669"/>
    <property type="project" value="InterPro"/>
</dbReference>
<proteinExistence type="predicted"/>
<dbReference type="InterPro" id="IPR002559">
    <property type="entry name" value="Transposase_11"/>
</dbReference>
<feature type="transmembrane region" description="Helical" evidence="1">
    <location>
        <begin position="106"/>
        <end position="123"/>
    </location>
</feature>
<accession>F7NQH3</accession>
<name>F7NQH3_9FIRM</name>
<dbReference type="Pfam" id="PF01609">
    <property type="entry name" value="DDE_Tnp_1"/>
    <property type="match status" value="1"/>
</dbReference>
<evidence type="ECO:0000313" key="3">
    <source>
        <dbReference type="EMBL" id="EGO61711.1"/>
    </source>
</evidence>
<dbReference type="Proteomes" id="UP000003240">
    <property type="component" value="Unassembled WGS sequence"/>
</dbReference>
<comment type="caution">
    <text evidence="3">The sequence shown here is derived from an EMBL/GenBank/DDBJ whole genome shotgun (WGS) entry which is preliminary data.</text>
</comment>
<keyword evidence="1" id="KW-1133">Transmembrane helix</keyword>